<keyword evidence="1" id="KW-0677">Repeat</keyword>
<feature type="repeat" description="PPR" evidence="2">
    <location>
        <begin position="67"/>
        <end position="101"/>
    </location>
</feature>
<dbReference type="Pfam" id="PF13812">
    <property type="entry name" value="PPR_3"/>
    <property type="match status" value="1"/>
</dbReference>
<gene>
    <name evidence="3" type="ORF">SNEC2469_LOCUS16652</name>
</gene>
<dbReference type="Gene3D" id="1.25.40.10">
    <property type="entry name" value="Tetratricopeptide repeat domain"/>
    <property type="match status" value="1"/>
</dbReference>
<dbReference type="EMBL" id="CAJNJA010027148">
    <property type="protein sequence ID" value="CAE7570914.1"/>
    <property type="molecule type" value="Genomic_DNA"/>
</dbReference>
<dbReference type="PANTHER" id="PTHR47447">
    <property type="entry name" value="OS03G0856100 PROTEIN"/>
    <property type="match status" value="1"/>
</dbReference>
<dbReference type="Proteomes" id="UP000601435">
    <property type="component" value="Unassembled WGS sequence"/>
</dbReference>
<feature type="repeat" description="PPR" evidence="2">
    <location>
        <begin position="102"/>
        <end position="136"/>
    </location>
</feature>
<dbReference type="AlphaFoldDB" id="A0A812UHH7"/>
<dbReference type="PROSITE" id="PS51375">
    <property type="entry name" value="PPR"/>
    <property type="match status" value="2"/>
</dbReference>
<reference evidence="3" key="1">
    <citation type="submission" date="2021-02" db="EMBL/GenBank/DDBJ databases">
        <authorList>
            <person name="Dougan E. K."/>
            <person name="Rhodes N."/>
            <person name="Thang M."/>
            <person name="Chan C."/>
        </authorList>
    </citation>
    <scope>NUCLEOTIDE SEQUENCE</scope>
</reference>
<sequence>MTILGVHNKRQDWPSALATIRDMRSRGVSVDSLALNVTLSTGVAADKVDEVLDLLTEAEQMKPSVADVVSYNTLIKAFTQRANYDAACEVMQRMKARRISPNAISFNTIMDAAVRAGRPEEAWSRQQEMRQHGYKPDKFTCSIL</sequence>
<keyword evidence="4" id="KW-1185">Reference proteome</keyword>
<evidence type="ECO:0000313" key="4">
    <source>
        <dbReference type="Proteomes" id="UP000601435"/>
    </source>
</evidence>
<organism evidence="3 4">
    <name type="scientific">Symbiodinium necroappetens</name>
    <dbReference type="NCBI Taxonomy" id="1628268"/>
    <lineage>
        <taxon>Eukaryota</taxon>
        <taxon>Sar</taxon>
        <taxon>Alveolata</taxon>
        <taxon>Dinophyceae</taxon>
        <taxon>Suessiales</taxon>
        <taxon>Symbiodiniaceae</taxon>
        <taxon>Symbiodinium</taxon>
    </lineage>
</organism>
<dbReference type="InterPro" id="IPR011990">
    <property type="entry name" value="TPR-like_helical_dom_sf"/>
</dbReference>
<name>A0A812UHH7_9DINO</name>
<comment type="caution">
    <text evidence="3">The sequence shown here is derived from an EMBL/GenBank/DDBJ whole genome shotgun (WGS) entry which is preliminary data.</text>
</comment>
<accession>A0A812UHH7</accession>
<dbReference type="NCBIfam" id="TIGR00756">
    <property type="entry name" value="PPR"/>
    <property type="match status" value="2"/>
</dbReference>
<evidence type="ECO:0000256" key="1">
    <source>
        <dbReference type="ARBA" id="ARBA00022737"/>
    </source>
</evidence>
<dbReference type="InterPro" id="IPR002885">
    <property type="entry name" value="PPR_rpt"/>
</dbReference>
<dbReference type="PANTHER" id="PTHR47447:SF17">
    <property type="entry name" value="OS12G0638900 PROTEIN"/>
    <property type="match status" value="1"/>
</dbReference>
<evidence type="ECO:0008006" key="5">
    <source>
        <dbReference type="Google" id="ProtNLM"/>
    </source>
</evidence>
<evidence type="ECO:0000256" key="2">
    <source>
        <dbReference type="PROSITE-ProRule" id="PRU00708"/>
    </source>
</evidence>
<protein>
    <recommendedName>
        <fullName evidence="5">Pentatricopeptide repeat-containing protein</fullName>
    </recommendedName>
</protein>
<evidence type="ECO:0000313" key="3">
    <source>
        <dbReference type="EMBL" id="CAE7570914.1"/>
    </source>
</evidence>
<proteinExistence type="predicted"/>
<dbReference type="OrthoDB" id="411364at2759"/>
<feature type="non-terminal residue" evidence="3">
    <location>
        <position position="144"/>
    </location>
</feature>